<organism evidence="1 2">
    <name type="scientific">Ancrocorticia populi</name>
    <dbReference type="NCBI Taxonomy" id="2175228"/>
    <lineage>
        <taxon>Bacteria</taxon>
        <taxon>Bacillati</taxon>
        <taxon>Actinomycetota</taxon>
        <taxon>Actinomycetes</taxon>
        <taxon>Actinomycetales</taxon>
        <taxon>Actinomycetaceae</taxon>
        <taxon>Ancrocorticia</taxon>
    </lineage>
</organism>
<name>A0A2V1K3J5_9ACTO</name>
<evidence type="ECO:0000313" key="2">
    <source>
        <dbReference type="Proteomes" id="UP000245283"/>
    </source>
</evidence>
<gene>
    <name evidence="1" type="ORF">DD236_09310</name>
</gene>
<comment type="caution">
    <text evidence="1">The sequence shown here is derived from an EMBL/GenBank/DDBJ whole genome shotgun (WGS) entry which is preliminary data.</text>
</comment>
<dbReference type="Proteomes" id="UP000245283">
    <property type="component" value="Unassembled WGS sequence"/>
</dbReference>
<keyword evidence="2" id="KW-1185">Reference proteome</keyword>
<proteinExistence type="predicted"/>
<dbReference type="EMBL" id="QETB01000005">
    <property type="protein sequence ID" value="PWF25641.1"/>
    <property type="molecule type" value="Genomic_DNA"/>
</dbReference>
<evidence type="ECO:0000313" key="1">
    <source>
        <dbReference type="EMBL" id="PWF25641.1"/>
    </source>
</evidence>
<sequence>MPAKSPAMVPSDLPVETVLDRAIGPRRAEANELVALLEDISGFTPVVWAGRIIGFGEYKYKYASGHSGRAPVLAYAPGPAKHTLYLSENFTQRWPELCEQLGSYKASKVCLYITRLAKTDRNALRQLLELTLADTLDTWG</sequence>
<dbReference type="OrthoDB" id="5951444at2"/>
<accession>A0A2V1K3J5</accession>
<reference evidence="2" key="1">
    <citation type="submission" date="2018-05" db="EMBL/GenBank/DDBJ databases">
        <authorList>
            <person name="Li Y."/>
        </authorList>
    </citation>
    <scope>NUCLEOTIDE SEQUENCE [LARGE SCALE GENOMIC DNA]</scope>
    <source>
        <strain evidence="2">sk1b4</strain>
    </source>
</reference>
<protein>
    <submittedName>
        <fullName evidence="1">DUF1801 domain-containing protein</fullName>
    </submittedName>
</protein>
<dbReference type="RefSeq" id="WP_109094129.1">
    <property type="nucleotide sequence ID" value="NZ_CAMELQ010000068.1"/>
</dbReference>
<dbReference type="AlphaFoldDB" id="A0A2V1K3J5"/>